<gene>
    <name evidence="9" type="ORF">MCOR_23421</name>
</gene>
<protein>
    <recommendedName>
        <fullName evidence="1">type I protein arginine methyltransferase</fullName>
        <ecNumber evidence="1">2.1.1.319</ecNumber>
    </recommendedName>
</protein>
<evidence type="ECO:0000256" key="7">
    <source>
        <dbReference type="SAM" id="Coils"/>
    </source>
</evidence>
<feature type="coiled-coil region" evidence="7">
    <location>
        <begin position="358"/>
        <end position="385"/>
    </location>
</feature>
<evidence type="ECO:0000313" key="9">
    <source>
        <dbReference type="EMBL" id="CAC5388142.1"/>
    </source>
</evidence>
<dbReference type="FunFam" id="3.40.50.150:FF:000003">
    <property type="entry name" value="Blast:Protein arginine N-methyltransferase 1"/>
    <property type="match status" value="1"/>
</dbReference>
<evidence type="ECO:0000256" key="2">
    <source>
        <dbReference type="ARBA" id="ARBA00022603"/>
    </source>
</evidence>
<evidence type="ECO:0000256" key="4">
    <source>
        <dbReference type="ARBA" id="ARBA00022691"/>
    </source>
</evidence>
<organism evidence="9 10">
    <name type="scientific">Mytilus coruscus</name>
    <name type="common">Sea mussel</name>
    <dbReference type="NCBI Taxonomy" id="42192"/>
    <lineage>
        <taxon>Eukaryota</taxon>
        <taxon>Metazoa</taxon>
        <taxon>Spiralia</taxon>
        <taxon>Lophotrochozoa</taxon>
        <taxon>Mollusca</taxon>
        <taxon>Bivalvia</taxon>
        <taxon>Autobranchia</taxon>
        <taxon>Pteriomorphia</taxon>
        <taxon>Mytilida</taxon>
        <taxon>Mytiloidea</taxon>
        <taxon>Mytilidae</taxon>
        <taxon>Mytilinae</taxon>
        <taxon>Mytilus</taxon>
    </lineage>
</organism>
<dbReference type="Pfam" id="PF22528">
    <property type="entry name" value="PRMT_C"/>
    <property type="match status" value="1"/>
</dbReference>
<evidence type="ECO:0000256" key="3">
    <source>
        <dbReference type="ARBA" id="ARBA00022679"/>
    </source>
</evidence>
<dbReference type="GO" id="GO:0032259">
    <property type="term" value="P:methylation"/>
    <property type="evidence" value="ECO:0007669"/>
    <property type="project" value="UniProtKB-KW"/>
</dbReference>
<dbReference type="AlphaFoldDB" id="A0A6J8BWS9"/>
<evidence type="ECO:0000256" key="1">
    <source>
        <dbReference type="ARBA" id="ARBA00011925"/>
    </source>
</evidence>
<dbReference type="EMBL" id="CACVKT020004142">
    <property type="protein sequence ID" value="CAC5388142.1"/>
    <property type="molecule type" value="Genomic_DNA"/>
</dbReference>
<dbReference type="InterPro" id="IPR055135">
    <property type="entry name" value="PRMT_dom"/>
</dbReference>
<keyword evidence="4 6" id="KW-0949">S-adenosyl-L-methionine</keyword>
<keyword evidence="7" id="KW-0175">Coiled coil</keyword>
<dbReference type="Gene3D" id="2.70.160.11">
    <property type="entry name" value="Hnrnp arginine n-methyltransferase1"/>
    <property type="match status" value="1"/>
</dbReference>
<evidence type="ECO:0000256" key="5">
    <source>
        <dbReference type="ARBA" id="ARBA00049303"/>
    </source>
</evidence>
<sequence length="410" mass="45838">MDDQSQDNMDKSETDEYFKSYGDISVHELMLRDKPRTAAYQKFMQQNSNLLKDKIVLDVGSGTGILSLFAASAGAKQVFAVEASSIADLSQSIIEENKMEDKVKVIKGKIEEVSLPVDKVDIIISEWMGFYLLHESMLDSVIFARDKYLAEDGLMIPSDAVLYMTPVNMSSYVAENILFWDNIYGYNFSSVKYAVLGNKMCEPTITCIEQSQCVAEPEIFCELDLKTVIMKDIQNINQTLSYTFTKPGLVHGFASWFDVEFKGPIAAPPDQGTKIVTLSTSPASHQTHWKQTVIFLPASMTVDEGDQITAIIDLSQDEGNKRHYNISVEIIGEEDKESSSEEDASNHPVPCNCGATRCMLVQALVEKYDEEQNELEKEAEKVDVNAEVEAARVIDREMTANADINLNETF</sequence>
<evidence type="ECO:0000313" key="10">
    <source>
        <dbReference type="Proteomes" id="UP000507470"/>
    </source>
</evidence>
<dbReference type="GO" id="GO:0035242">
    <property type="term" value="F:protein-arginine omega-N asymmetric methyltransferase activity"/>
    <property type="evidence" value="ECO:0007669"/>
    <property type="project" value="UniProtKB-EC"/>
</dbReference>
<dbReference type="PANTHER" id="PTHR11006:SF4">
    <property type="entry name" value="PROTEIN ARGININE N-METHYLTRANSFERASE 7"/>
    <property type="match status" value="1"/>
</dbReference>
<dbReference type="EC" id="2.1.1.319" evidence="1"/>
<evidence type="ECO:0000256" key="6">
    <source>
        <dbReference type="PROSITE-ProRule" id="PRU01015"/>
    </source>
</evidence>
<dbReference type="Pfam" id="PF06325">
    <property type="entry name" value="PrmA"/>
    <property type="match status" value="1"/>
</dbReference>
<dbReference type="PANTHER" id="PTHR11006">
    <property type="entry name" value="PROTEIN ARGININE N-METHYLTRANSFERASE"/>
    <property type="match status" value="1"/>
</dbReference>
<dbReference type="OrthoDB" id="7848332at2759"/>
<dbReference type="PROSITE" id="PS51678">
    <property type="entry name" value="SAM_MT_PRMT"/>
    <property type="match status" value="1"/>
</dbReference>
<keyword evidence="2 6" id="KW-0489">Methyltransferase</keyword>
<keyword evidence="10" id="KW-1185">Reference proteome</keyword>
<dbReference type="CDD" id="cd02440">
    <property type="entry name" value="AdoMet_MTases"/>
    <property type="match status" value="1"/>
</dbReference>
<dbReference type="Proteomes" id="UP000507470">
    <property type="component" value="Unassembled WGS sequence"/>
</dbReference>
<keyword evidence="3 6" id="KW-0808">Transferase</keyword>
<accession>A0A6J8BWS9</accession>
<evidence type="ECO:0000259" key="8">
    <source>
        <dbReference type="Pfam" id="PF22528"/>
    </source>
</evidence>
<comment type="catalytic activity">
    <reaction evidence="5">
        <text>L-arginyl-[protein] + S-adenosyl-L-methionine = N(omega)-methyl-L-arginyl-[protein] + S-adenosyl-L-homocysteine + H(+)</text>
        <dbReference type="Rhea" id="RHEA:48100"/>
        <dbReference type="Rhea" id="RHEA-COMP:10532"/>
        <dbReference type="Rhea" id="RHEA-COMP:11990"/>
        <dbReference type="ChEBI" id="CHEBI:15378"/>
        <dbReference type="ChEBI" id="CHEBI:29965"/>
        <dbReference type="ChEBI" id="CHEBI:57856"/>
        <dbReference type="ChEBI" id="CHEBI:59789"/>
        <dbReference type="ChEBI" id="CHEBI:65280"/>
    </reaction>
    <physiologicalReaction direction="left-to-right" evidence="5">
        <dbReference type="Rhea" id="RHEA:48101"/>
    </physiologicalReaction>
</comment>
<feature type="domain" description="Protein arginine N-methyltransferase" evidence="8">
    <location>
        <begin position="159"/>
        <end position="329"/>
    </location>
</feature>
<dbReference type="Gene3D" id="3.40.50.150">
    <property type="entry name" value="Vaccinia Virus protein VP39"/>
    <property type="match status" value="1"/>
</dbReference>
<dbReference type="SUPFAM" id="SSF53335">
    <property type="entry name" value="S-adenosyl-L-methionine-dependent methyltransferases"/>
    <property type="match status" value="1"/>
</dbReference>
<name>A0A6J8BWS9_MYTCO</name>
<reference evidence="9 10" key="1">
    <citation type="submission" date="2020-06" db="EMBL/GenBank/DDBJ databases">
        <authorList>
            <person name="Li R."/>
            <person name="Bekaert M."/>
        </authorList>
    </citation>
    <scope>NUCLEOTIDE SEQUENCE [LARGE SCALE GENOMIC DNA]</scope>
    <source>
        <strain evidence="10">wild</strain>
    </source>
</reference>
<dbReference type="InterPro" id="IPR029063">
    <property type="entry name" value="SAM-dependent_MTases_sf"/>
</dbReference>
<proteinExistence type="predicted"/>
<dbReference type="InterPro" id="IPR025799">
    <property type="entry name" value="Arg_MeTrfase"/>
</dbReference>
<dbReference type="GO" id="GO:0042054">
    <property type="term" value="F:histone methyltransferase activity"/>
    <property type="evidence" value="ECO:0007669"/>
    <property type="project" value="TreeGrafter"/>
</dbReference>